<name>X0V231_9ZZZZ</name>
<evidence type="ECO:0000256" key="6">
    <source>
        <dbReference type="ARBA" id="ARBA00023014"/>
    </source>
</evidence>
<feature type="domain" description="Aminotransferase class V" evidence="7">
    <location>
        <begin position="2"/>
        <end position="243"/>
    </location>
</feature>
<keyword evidence="3" id="KW-0479">Metal-binding</keyword>
<comment type="cofactor">
    <cofactor evidence="1">
        <name>pyridoxal 5'-phosphate</name>
        <dbReference type="ChEBI" id="CHEBI:597326"/>
    </cofactor>
</comment>
<evidence type="ECO:0000313" key="8">
    <source>
        <dbReference type="EMBL" id="GAF94710.1"/>
    </source>
</evidence>
<dbReference type="Gene3D" id="3.90.1150.10">
    <property type="entry name" value="Aspartate Aminotransferase, domain 1"/>
    <property type="match status" value="1"/>
</dbReference>
<gene>
    <name evidence="8" type="ORF">S01H1_21424</name>
</gene>
<evidence type="ECO:0000256" key="1">
    <source>
        <dbReference type="ARBA" id="ARBA00001933"/>
    </source>
</evidence>
<dbReference type="SUPFAM" id="SSF53383">
    <property type="entry name" value="PLP-dependent transferases"/>
    <property type="match status" value="1"/>
</dbReference>
<dbReference type="Gene3D" id="3.40.640.10">
    <property type="entry name" value="Type I PLP-dependent aspartate aminotransferase-like (Major domain)"/>
    <property type="match status" value="1"/>
</dbReference>
<dbReference type="FunFam" id="3.40.640.10:FF:000084">
    <property type="entry name" value="IscS-like cysteine desulfurase"/>
    <property type="match status" value="1"/>
</dbReference>
<evidence type="ECO:0000256" key="5">
    <source>
        <dbReference type="ARBA" id="ARBA00023004"/>
    </source>
</evidence>
<dbReference type="EMBL" id="BARS01011875">
    <property type="protein sequence ID" value="GAF94710.1"/>
    <property type="molecule type" value="Genomic_DNA"/>
</dbReference>
<dbReference type="GO" id="GO:0051536">
    <property type="term" value="F:iron-sulfur cluster binding"/>
    <property type="evidence" value="ECO:0007669"/>
    <property type="project" value="UniProtKB-KW"/>
</dbReference>
<dbReference type="GO" id="GO:0016782">
    <property type="term" value="F:transferase activity, transferring sulphur-containing groups"/>
    <property type="evidence" value="ECO:0007669"/>
    <property type="project" value="UniProtKB-ARBA"/>
</dbReference>
<dbReference type="PANTHER" id="PTHR11601:SF34">
    <property type="entry name" value="CYSTEINE DESULFURASE"/>
    <property type="match status" value="1"/>
</dbReference>
<proteinExistence type="inferred from homology"/>
<dbReference type="InterPro" id="IPR015422">
    <property type="entry name" value="PyrdxlP-dep_Trfase_small"/>
</dbReference>
<dbReference type="InterPro" id="IPR000192">
    <property type="entry name" value="Aminotrans_V_dom"/>
</dbReference>
<keyword evidence="5" id="KW-0408">Iron</keyword>
<evidence type="ECO:0000256" key="3">
    <source>
        <dbReference type="ARBA" id="ARBA00022723"/>
    </source>
</evidence>
<dbReference type="Pfam" id="PF00266">
    <property type="entry name" value="Aminotran_5"/>
    <property type="match status" value="1"/>
</dbReference>
<evidence type="ECO:0000259" key="7">
    <source>
        <dbReference type="Pfam" id="PF00266"/>
    </source>
</evidence>
<protein>
    <recommendedName>
        <fullName evidence="7">Aminotransferase class V domain-containing protein</fullName>
    </recommendedName>
</protein>
<evidence type="ECO:0000256" key="4">
    <source>
        <dbReference type="ARBA" id="ARBA00022898"/>
    </source>
</evidence>
<sequence>KEARSSVAELINADPSEIVFTSGATEANNLALLGGALRNRKKGSKIVRSAVEHISVINICKELSRMGFEVAECPVDEAGVLDLMELEKHVDDDTVLVTVMAANGEIGTLQPIREAAELAHSRGALFHTDAIAAAGQVPLDVKELGVDLMTLSSNDVYGPKGVGALHIKKGVRVKPHMIGGGQENGLRSGTENVPGIVGMGEAARLAKQEMEAESTRLAALRDRLIEGVLEAIPESYLNGHPSKRLPNNA</sequence>
<dbReference type="GO" id="GO:0046872">
    <property type="term" value="F:metal ion binding"/>
    <property type="evidence" value="ECO:0007669"/>
    <property type="project" value="UniProtKB-KW"/>
</dbReference>
<organism evidence="8">
    <name type="scientific">marine sediment metagenome</name>
    <dbReference type="NCBI Taxonomy" id="412755"/>
    <lineage>
        <taxon>unclassified sequences</taxon>
        <taxon>metagenomes</taxon>
        <taxon>ecological metagenomes</taxon>
    </lineage>
</organism>
<comment type="similarity">
    <text evidence="2">Belongs to the class-V pyridoxal-phosphate-dependent aminotransferase family. NifS/IscS subfamily.</text>
</comment>
<dbReference type="InterPro" id="IPR015421">
    <property type="entry name" value="PyrdxlP-dep_Trfase_major"/>
</dbReference>
<dbReference type="InterPro" id="IPR015424">
    <property type="entry name" value="PyrdxlP-dep_Trfase"/>
</dbReference>
<keyword evidence="4" id="KW-0663">Pyridoxal phosphate</keyword>
<comment type="caution">
    <text evidence="8">The sequence shown here is derived from an EMBL/GenBank/DDBJ whole genome shotgun (WGS) entry which is preliminary data.</text>
</comment>
<dbReference type="PANTHER" id="PTHR11601">
    <property type="entry name" value="CYSTEINE DESULFURYLASE FAMILY MEMBER"/>
    <property type="match status" value="1"/>
</dbReference>
<accession>X0V231</accession>
<dbReference type="AlphaFoldDB" id="X0V231"/>
<evidence type="ECO:0000256" key="2">
    <source>
        <dbReference type="ARBA" id="ARBA00006490"/>
    </source>
</evidence>
<reference evidence="8" key="1">
    <citation type="journal article" date="2014" name="Front. Microbiol.">
        <title>High frequency of phylogenetically diverse reductive dehalogenase-homologous genes in deep subseafloor sedimentary metagenomes.</title>
        <authorList>
            <person name="Kawai M."/>
            <person name="Futagami T."/>
            <person name="Toyoda A."/>
            <person name="Takaki Y."/>
            <person name="Nishi S."/>
            <person name="Hori S."/>
            <person name="Arai W."/>
            <person name="Tsubouchi T."/>
            <person name="Morono Y."/>
            <person name="Uchiyama I."/>
            <person name="Ito T."/>
            <person name="Fujiyama A."/>
            <person name="Inagaki F."/>
            <person name="Takami H."/>
        </authorList>
    </citation>
    <scope>NUCLEOTIDE SEQUENCE</scope>
    <source>
        <strain evidence="8">Expedition CK06-06</strain>
    </source>
</reference>
<keyword evidence="6" id="KW-0411">Iron-sulfur</keyword>
<feature type="non-terminal residue" evidence="8">
    <location>
        <position position="1"/>
    </location>
</feature>
<feature type="non-terminal residue" evidence="8">
    <location>
        <position position="249"/>
    </location>
</feature>